<gene>
    <name evidence="2" type="ORF">CAG99_24245</name>
</gene>
<evidence type="ECO:0000313" key="2">
    <source>
        <dbReference type="EMBL" id="ARQ71522.1"/>
    </source>
</evidence>
<dbReference type="SUPFAM" id="SSF56801">
    <property type="entry name" value="Acetyl-CoA synthetase-like"/>
    <property type="match status" value="1"/>
</dbReference>
<evidence type="ECO:0008006" key="4">
    <source>
        <dbReference type="Google" id="ProtNLM"/>
    </source>
</evidence>
<reference evidence="2 3" key="1">
    <citation type="submission" date="2017-05" db="EMBL/GenBank/DDBJ databases">
        <title>Complete genome sequence of Streptomyces sp. SCSIO 03032 revealed the diverse biosynthetic pathways for its bioactive secondary metabolites.</title>
        <authorList>
            <person name="Ma L."/>
            <person name="Zhu Y."/>
            <person name="Zhang W."/>
            <person name="Zhang G."/>
            <person name="Tian X."/>
            <person name="Zhang S."/>
            <person name="Zhang C."/>
        </authorList>
    </citation>
    <scope>NUCLEOTIDE SEQUENCE [LARGE SCALE GENOMIC DNA]</scope>
    <source>
        <strain evidence="2 3">SCSIO 03032</strain>
    </source>
</reference>
<accession>A0A1W7D3D1</accession>
<organism evidence="2 3">
    <name type="scientific">Streptomyces marincola</name>
    <dbReference type="NCBI Taxonomy" id="2878388"/>
    <lineage>
        <taxon>Bacteria</taxon>
        <taxon>Bacillati</taxon>
        <taxon>Actinomycetota</taxon>
        <taxon>Actinomycetes</taxon>
        <taxon>Kitasatosporales</taxon>
        <taxon>Streptomycetaceae</taxon>
        <taxon>Streptomyces</taxon>
    </lineage>
</organism>
<feature type="compositionally biased region" description="Low complexity" evidence="1">
    <location>
        <begin position="63"/>
        <end position="74"/>
    </location>
</feature>
<dbReference type="AlphaFoldDB" id="A0A1W7D3D1"/>
<protein>
    <recommendedName>
        <fullName evidence="4">AMP-binding enzyme C-terminal domain-containing protein</fullName>
    </recommendedName>
</protein>
<keyword evidence="3" id="KW-1185">Reference proteome</keyword>
<feature type="region of interest" description="Disordered" evidence="1">
    <location>
        <begin position="1"/>
        <end position="48"/>
    </location>
</feature>
<evidence type="ECO:0000256" key="1">
    <source>
        <dbReference type="SAM" id="MobiDB-lite"/>
    </source>
</evidence>
<dbReference type="KEGG" id="smao:CAG99_24245"/>
<feature type="compositionally biased region" description="Basic residues" evidence="1">
    <location>
        <begin position="75"/>
        <end position="84"/>
    </location>
</feature>
<feature type="region of interest" description="Disordered" evidence="1">
    <location>
        <begin position="63"/>
        <end position="88"/>
    </location>
</feature>
<dbReference type="Gene3D" id="3.30.300.30">
    <property type="match status" value="1"/>
</dbReference>
<dbReference type="Proteomes" id="UP000194218">
    <property type="component" value="Chromosome"/>
</dbReference>
<name>A0A1W7D3D1_9ACTN</name>
<dbReference type="InterPro" id="IPR045851">
    <property type="entry name" value="AMP-bd_C_sf"/>
</dbReference>
<proteinExistence type="predicted"/>
<dbReference type="EMBL" id="CP021121">
    <property type="protein sequence ID" value="ARQ71522.1"/>
    <property type="molecule type" value="Genomic_DNA"/>
</dbReference>
<sequence length="141" mass="15376">MREAHQAQAGLRADDGPAQPGPQLRVSTPPSVPMVTRRQHSAWLSRPPGRTWFCTRSVNGAPATAPCTCAPAPARRTRRAPRPRRPPDARELARFLRARGLAAYKEPAEVIPIADMPLTAVGKTDKKALRESARTRADRSG</sequence>
<evidence type="ECO:0000313" key="3">
    <source>
        <dbReference type="Proteomes" id="UP000194218"/>
    </source>
</evidence>